<accession>A0A848M1C9</accession>
<keyword evidence="3" id="KW-1185">Reference proteome</keyword>
<evidence type="ECO:0000259" key="1">
    <source>
        <dbReference type="PROSITE" id="PS51725"/>
    </source>
</evidence>
<dbReference type="InterPro" id="IPR007138">
    <property type="entry name" value="ABM_dom"/>
</dbReference>
<dbReference type="Proteomes" id="UP000565468">
    <property type="component" value="Unassembled WGS sequence"/>
</dbReference>
<comment type="caution">
    <text evidence="2">The sequence shown here is derived from an EMBL/GenBank/DDBJ whole genome shotgun (WGS) entry which is preliminary data.</text>
</comment>
<dbReference type="InterPro" id="IPR050744">
    <property type="entry name" value="AI-2_Isomerase_LsrG"/>
</dbReference>
<dbReference type="PROSITE" id="PS51725">
    <property type="entry name" value="ABM"/>
    <property type="match status" value="1"/>
</dbReference>
<dbReference type="GO" id="GO:0004497">
    <property type="term" value="F:monooxygenase activity"/>
    <property type="evidence" value="ECO:0007669"/>
    <property type="project" value="UniProtKB-KW"/>
</dbReference>
<dbReference type="PANTHER" id="PTHR33336">
    <property type="entry name" value="QUINOL MONOOXYGENASE YGIN-RELATED"/>
    <property type="match status" value="1"/>
</dbReference>
<evidence type="ECO:0000313" key="2">
    <source>
        <dbReference type="EMBL" id="NMO94346.1"/>
    </source>
</evidence>
<dbReference type="InterPro" id="IPR011008">
    <property type="entry name" value="Dimeric_a/b-barrel"/>
</dbReference>
<reference evidence="2 3" key="1">
    <citation type="submission" date="2020-04" db="EMBL/GenBank/DDBJ databases">
        <title>Paenibacillus algicola sp. nov., a novel marine bacterium producing alginate lyase.</title>
        <authorList>
            <person name="Huang H."/>
        </authorList>
    </citation>
    <scope>NUCLEOTIDE SEQUENCE [LARGE SCALE GENOMIC DNA]</scope>
    <source>
        <strain evidence="2 3">L7-75</strain>
    </source>
</reference>
<dbReference type="AlphaFoldDB" id="A0A848M1C9"/>
<organism evidence="2 3">
    <name type="scientific">Paenibacillus lemnae</name>
    <dbReference type="NCBI Taxonomy" id="1330551"/>
    <lineage>
        <taxon>Bacteria</taxon>
        <taxon>Bacillati</taxon>
        <taxon>Bacillota</taxon>
        <taxon>Bacilli</taxon>
        <taxon>Bacillales</taxon>
        <taxon>Paenibacillaceae</taxon>
        <taxon>Paenibacillus</taxon>
    </lineage>
</organism>
<keyword evidence="2" id="KW-0503">Monooxygenase</keyword>
<dbReference type="PANTHER" id="PTHR33336:SF3">
    <property type="entry name" value="ABM DOMAIN-CONTAINING PROTEIN"/>
    <property type="match status" value="1"/>
</dbReference>
<dbReference type="RefSeq" id="WP_169503045.1">
    <property type="nucleotide sequence ID" value="NZ_JABBPN010000001.1"/>
</dbReference>
<dbReference type="EMBL" id="JABBPN010000001">
    <property type="protein sequence ID" value="NMO94346.1"/>
    <property type="molecule type" value="Genomic_DNA"/>
</dbReference>
<proteinExistence type="predicted"/>
<dbReference type="SUPFAM" id="SSF54909">
    <property type="entry name" value="Dimeric alpha+beta barrel"/>
    <property type="match status" value="1"/>
</dbReference>
<protein>
    <submittedName>
        <fullName evidence="2">Antibiotic biosynthesis monooxygenase</fullName>
    </submittedName>
</protein>
<evidence type="ECO:0000313" key="3">
    <source>
        <dbReference type="Proteomes" id="UP000565468"/>
    </source>
</evidence>
<gene>
    <name evidence="2" type="ORF">HII30_00920</name>
</gene>
<feature type="domain" description="ABM" evidence="1">
    <location>
        <begin position="4"/>
        <end position="92"/>
    </location>
</feature>
<dbReference type="Gene3D" id="3.30.70.100">
    <property type="match status" value="1"/>
</dbReference>
<sequence>MSAITIVAIMKAKTGNAQQLRGIMESMIRPSRGESGCVEYVLHESTDDPEQFVFYETWQDEAAFQSHIESPHYKQYRLDIEPLIQSREVHRLRKLTS</sequence>
<keyword evidence="2" id="KW-0560">Oxidoreductase</keyword>
<dbReference type="Pfam" id="PF03992">
    <property type="entry name" value="ABM"/>
    <property type="match status" value="1"/>
</dbReference>
<name>A0A848M1C9_PAELE</name>